<sequence>MVSDTLYYSPSETSKPEGENDPRNGDEEKPTSELPLACFLKDTSAGLLGDHPQGSTPPLCLLPTIRVEDVNAHLLRGISASEFTTVMLRDIERELSQEGILRTILEPAGVL</sequence>
<evidence type="ECO:0000313" key="2">
    <source>
        <dbReference type="EMBL" id="KAF4721479.1"/>
    </source>
</evidence>
<comment type="caution">
    <text evidence="2">The sequence shown here is derived from an EMBL/GenBank/DDBJ whole genome shotgun (WGS) entry which is preliminary data.</text>
</comment>
<feature type="region of interest" description="Disordered" evidence="1">
    <location>
        <begin position="1"/>
        <end position="35"/>
    </location>
</feature>
<gene>
    <name evidence="2" type="ORF">FOZ62_007735</name>
</gene>
<feature type="non-terminal residue" evidence="2">
    <location>
        <position position="1"/>
    </location>
</feature>
<accession>A0A7J6RKV0</accession>
<evidence type="ECO:0000256" key="1">
    <source>
        <dbReference type="SAM" id="MobiDB-lite"/>
    </source>
</evidence>
<reference evidence="2 3" key="1">
    <citation type="submission" date="2020-04" db="EMBL/GenBank/DDBJ databases">
        <title>Perkinsus olseni comparative genomics.</title>
        <authorList>
            <person name="Bogema D.R."/>
        </authorList>
    </citation>
    <scope>NUCLEOTIDE SEQUENCE [LARGE SCALE GENOMIC DNA]</scope>
    <source>
        <strain evidence="2">ATCC PRA-205</strain>
    </source>
</reference>
<proteinExistence type="predicted"/>
<dbReference type="EMBL" id="JABANM010021276">
    <property type="protein sequence ID" value="KAF4721479.1"/>
    <property type="molecule type" value="Genomic_DNA"/>
</dbReference>
<name>A0A7J6RKV0_PEROL</name>
<protein>
    <submittedName>
        <fullName evidence="2">Uncharacterized protein</fullName>
    </submittedName>
</protein>
<organism evidence="2 3">
    <name type="scientific">Perkinsus olseni</name>
    <name type="common">Perkinsus atlanticus</name>
    <dbReference type="NCBI Taxonomy" id="32597"/>
    <lineage>
        <taxon>Eukaryota</taxon>
        <taxon>Sar</taxon>
        <taxon>Alveolata</taxon>
        <taxon>Perkinsozoa</taxon>
        <taxon>Perkinsea</taxon>
        <taxon>Perkinsida</taxon>
        <taxon>Perkinsidae</taxon>
        <taxon>Perkinsus</taxon>
    </lineage>
</organism>
<dbReference type="AlphaFoldDB" id="A0A7J6RKV0"/>
<dbReference type="Proteomes" id="UP000574390">
    <property type="component" value="Unassembled WGS sequence"/>
</dbReference>
<feature type="compositionally biased region" description="Basic and acidic residues" evidence="1">
    <location>
        <begin position="14"/>
        <end position="31"/>
    </location>
</feature>
<evidence type="ECO:0000313" key="3">
    <source>
        <dbReference type="Proteomes" id="UP000574390"/>
    </source>
</evidence>
<feature type="compositionally biased region" description="Polar residues" evidence="1">
    <location>
        <begin position="1"/>
        <end position="13"/>
    </location>
</feature>